<protein>
    <submittedName>
        <fullName evidence="4">TetR/AcrR family transcriptional regulator</fullName>
    </submittedName>
</protein>
<dbReference type="InterPro" id="IPR001647">
    <property type="entry name" value="HTH_TetR"/>
</dbReference>
<dbReference type="InterPro" id="IPR009057">
    <property type="entry name" value="Homeodomain-like_sf"/>
</dbReference>
<dbReference type="EMBL" id="RIAR02000001">
    <property type="protein sequence ID" value="NSL91016.1"/>
    <property type="molecule type" value="Genomic_DNA"/>
</dbReference>
<dbReference type="SUPFAM" id="SSF46689">
    <property type="entry name" value="Homeodomain-like"/>
    <property type="match status" value="1"/>
</dbReference>
<dbReference type="PROSITE" id="PS50977">
    <property type="entry name" value="HTH_TETR_2"/>
    <property type="match status" value="1"/>
</dbReference>
<evidence type="ECO:0000256" key="1">
    <source>
        <dbReference type="ARBA" id="ARBA00023015"/>
    </source>
</evidence>
<dbReference type="GO" id="GO:0003677">
    <property type="term" value="F:DNA binding"/>
    <property type="evidence" value="ECO:0007669"/>
    <property type="project" value="UniProtKB-UniRule"/>
</dbReference>
<keyword evidence="2" id="KW-0238">DNA-binding</keyword>
<dbReference type="Gene3D" id="1.10.357.10">
    <property type="entry name" value="Tetracycline Repressor, domain 2"/>
    <property type="match status" value="1"/>
</dbReference>
<dbReference type="PANTHER" id="PTHR47506:SF1">
    <property type="entry name" value="HTH-TYPE TRANSCRIPTIONAL REGULATOR YJDC"/>
    <property type="match status" value="1"/>
</dbReference>
<organism evidence="4 5">
    <name type="scientific">Chitinophaga solisilvae</name>
    <dbReference type="NCBI Taxonomy" id="1233460"/>
    <lineage>
        <taxon>Bacteria</taxon>
        <taxon>Pseudomonadati</taxon>
        <taxon>Bacteroidota</taxon>
        <taxon>Chitinophagia</taxon>
        <taxon>Chitinophagales</taxon>
        <taxon>Chitinophagaceae</taxon>
        <taxon>Chitinophaga</taxon>
    </lineage>
</organism>
<evidence type="ECO:0000256" key="2">
    <source>
        <dbReference type="ARBA" id="ARBA00023125"/>
    </source>
</evidence>
<dbReference type="SUPFAM" id="SSF48498">
    <property type="entry name" value="Tetracyclin repressor-like, C-terminal domain"/>
    <property type="match status" value="1"/>
</dbReference>
<accession>A0A3S1BPF2</accession>
<reference evidence="4" key="1">
    <citation type="submission" date="2020-05" db="EMBL/GenBank/DDBJ databases">
        <title>Chitinophaga laudate sp. nov., isolated from a tropical peat swamp.</title>
        <authorList>
            <person name="Goh C.B.S."/>
            <person name="Lee M.S."/>
            <person name="Parimannan S."/>
            <person name="Pasbakhsh P."/>
            <person name="Yule C.M."/>
            <person name="Rajandas H."/>
            <person name="Loke S."/>
            <person name="Croft L."/>
            <person name="Tan J.B.L."/>
        </authorList>
    </citation>
    <scope>NUCLEOTIDE SEQUENCE</scope>
    <source>
        <strain evidence="4">Mgbs1</strain>
    </source>
</reference>
<evidence type="ECO:0000256" key="3">
    <source>
        <dbReference type="ARBA" id="ARBA00023163"/>
    </source>
</evidence>
<dbReference type="OrthoDB" id="9789566at2"/>
<dbReference type="InterPro" id="IPR036271">
    <property type="entry name" value="Tet_transcr_reg_TetR-rel_C_sf"/>
</dbReference>
<sequence>MRPQKTNDTRLIEGLITVLQSRGFEGASLNDLAQAAGLQKASLYHRFPGGKQEIAITALRHVQAWIKDHIYLVLTRQDMAPEAKLDLVLQHIQERYQQGEKNCILNALSFDSGLTGIKNEISTSMQLWIDAFTALGTGQGLTTSQAGAKARQSLILVEGSLVLARGSGNTAYFHQALAELKKLYINT</sequence>
<dbReference type="Pfam" id="PF00440">
    <property type="entry name" value="TetR_N"/>
    <property type="match status" value="1"/>
</dbReference>
<dbReference type="AlphaFoldDB" id="A0A3S1BPF2"/>
<keyword evidence="5" id="KW-1185">Reference proteome</keyword>
<dbReference type="Proteomes" id="UP000281028">
    <property type="component" value="Unassembled WGS sequence"/>
</dbReference>
<evidence type="ECO:0000313" key="4">
    <source>
        <dbReference type="EMBL" id="NSL91016.1"/>
    </source>
</evidence>
<name>A0A3S1BPF2_9BACT</name>
<keyword evidence="3" id="KW-0804">Transcription</keyword>
<evidence type="ECO:0000313" key="5">
    <source>
        <dbReference type="Proteomes" id="UP000281028"/>
    </source>
</evidence>
<gene>
    <name evidence="4" type="ORF">ECE50_029595</name>
</gene>
<proteinExistence type="predicted"/>
<comment type="caution">
    <text evidence="4">The sequence shown here is derived from an EMBL/GenBank/DDBJ whole genome shotgun (WGS) entry which is preliminary data.</text>
</comment>
<dbReference type="PANTHER" id="PTHR47506">
    <property type="entry name" value="TRANSCRIPTIONAL REGULATORY PROTEIN"/>
    <property type="match status" value="1"/>
</dbReference>
<keyword evidence="1" id="KW-0805">Transcription regulation</keyword>